<proteinExistence type="predicted"/>
<feature type="transmembrane region" description="Helical" evidence="5">
    <location>
        <begin position="6"/>
        <end position="27"/>
    </location>
</feature>
<organism evidence="7 8">
    <name type="scientific">Neolewinella litorea</name>
    <dbReference type="NCBI Taxonomy" id="2562452"/>
    <lineage>
        <taxon>Bacteria</taxon>
        <taxon>Pseudomonadati</taxon>
        <taxon>Bacteroidota</taxon>
        <taxon>Saprospiria</taxon>
        <taxon>Saprospirales</taxon>
        <taxon>Lewinellaceae</taxon>
        <taxon>Neolewinella</taxon>
    </lineage>
</organism>
<dbReference type="InterPro" id="IPR002035">
    <property type="entry name" value="VWF_A"/>
</dbReference>
<keyword evidence="1" id="KW-1003">Cell membrane</keyword>
<dbReference type="Proteomes" id="UP000308528">
    <property type="component" value="Unassembled WGS sequence"/>
</dbReference>
<evidence type="ECO:0000256" key="5">
    <source>
        <dbReference type="SAM" id="Phobius"/>
    </source>
</evidence>
<evidence type="ECO:0000259" key="6">
    <source>
        <dbReference type="PROSITE" id="PS50234"/>
    </source>
</evidence>
<gene>
    <name evidence="7" type="ORF">E4021_12930</name>
</gene>
<dbReference type="Gene3D" id="3.40.50.410">
    <property type="entry name" value="von Willebrand factor, type A domain"/>
    <property type="match status" value="1"/>
</dbReference>
<name>A0A4V3XKR0_9BACT</name>
<dbReference type="SMART" id="SM00327">
    <property type="entry name" value="VWA"/>
    <property type="match status" value="1"/>
</dbReference>
<dbReference type="PANTHER" id="PTHR22550:SF5">
    <property type="entry name" value="LEUCINE ZIPPER PROTEIN 4"/>
    <property type="match status" value="1"/>
</dbReference>
<dbReference type="OrthoDB" id="6206554at2"/>
<feature type="transmembrane region" description="Helical" evidence="5">
    <location>
        <begin position="310"/>
        <end position="333"/>
    </location>
</feature>
<dbReference type="InterPro" id="IPR050768">
    <property type="entry name" value="UPF0353/GerABKA_families"/>
</dbReference>
<keyword evidence="3 5" id="KW-1133">Transmembrane helix</keyword>
<dbReference type="SUPFAM" id="SSF53300">
    <property type="entry name" value="vWA-like"/>
    <property type="match status" value="1"/>
</dbReference>
<dbReference type="PROSITE" id="PS50234">
    <property type="entry name" value="VWFA"/>
    <property type="match status" value="1"/>
</dbReference>
<feature type="domain" description="VWFA" evidence="6">
    <location>
        <begin position="91"/>
        <end position="291"/>
    </location>
</feature>
<dbReference type="AlphaFoldDB" id="A0A4V3XKR0"/>
<keyword evidence="8" id="KW-1185">Reference proteome</keyword>
<evidence type="ECO:0000256" key="4">
    <source>
        <dbReference type="ARBA" id="ARBA00023136"/>
    </source>
</evidence>
<evidence type="ECO:0000256" key="2">
    <source>
        <dbReference type="ARBA" id="ARBA00022692"/>
    </source>
</evidence>
<keyword evidence="4 5" id="KW-0472">Membrane</keyword>
<dbReference type="Pfam" id="PF13519">
    <property type="entry name" value="VWA_2"/>
    <property type="match status" value="1"/>
</dbReference>
<evidence type="ECO:0000313" key="8">
    <source>
        <dbReference type="Proteomes" id="UP000308528"/>
    </source>
</evidence>
<evidence type="ECO:0000256" key="3">
    <source>
        <dbReference type="ARBA" id="ARBA00022989"/>
    </source>
</evidence>
<protein>
    <submittedName>
        <fullName evidence="7">VWA domain-containing protein</fullName>
    </submittedName>
</protein>
<sequence length="337" mass="36863">MFRVEHPDYFWLLALVPVVLVLFVWYWRQRRAALDRFADRELIAFLAPGVNRRLPWTKFGLVALSLPLLVLALANPQWSAQREEVQRRGIDLIVALDISNSMRAEDVKPSRMERARFFTNTLIDELAGNNIGVELFTCTAVLAAPLTTDYAFVKSVVSTAAPYQISAQGTNLAEAITTAEAAFDPESANHRALIIVSDGEDHAGEAAEAAARAHDQGLLVYTVGVGQASGSLMPVQLNNGRSDYIRESGGGPATTSADLTTLKGIAQSGGGAYFALSGDSENLAQALRAQVDRIEKQEFETQEFSTYDSYFYWFLAPAVLLLLLDMGIGQYAAAPRR</sequence>
<reference evidence="7 8" key="1">
    <citation type="submission" date="2019-04" db="EMBL/GenBank/DDBJ databases">
        <title>Lewinella litorea sp. nov., isolated from a marine sand.</title>
        <authorList>
            <person name="Yoon J.-H."/>
        </authorList>
    </citation>
    <scope>NUCLEOTIDE SEQUENCE [LARGE SCALE GENOMIC DNA]</scope>
    <source>
        <strain evidence="7 8">HSMS-39</strain>
    </source>
</reference>
<dbReference type="RefSeq" id="WP_136459780.1">
    <property type="nucleotide sequence ID" value="NZ_SRSF01000005.1"/>
</dbReference>
<comment type="caution">
    <text evidence="7">The sequence shown here is derived from an EMBL/GenBank/DDBJ whole genome shotgun (WGS) entry which is preliminary data.</text>
</comment>
<evidence type="ECO:0000256" key="1">
    <source>
        <dbReference type="ARBA" id="ARBA00022475"/>
    </source>
</evidence>
<dbReference type="InterPro" id="IPR036465">
    <property type="entry name" value="vWFA_dom_sf"/>
</dbReference>
<dbReference type="PANTHER" id="PTHR22550">
    <property type="entry name" value="SPORE GERMINATION PROTEIN"/>
    <property type="match status" value="1"/>
</dbReference>
<accession>A0A4V3XKR0</accession>
<dbReference type="EMBL" id="SRSF01000005">
    <property type="protein sequence ID" value="THH37933.1"/>
    <property type="molecule type" value="Genomic_DNA"/>
</dbReference>
<keyword evidence="2 5" id="KW-0812">Transmembrane</keyword>
<evidence type="ECO:0000313" key="7">
    <source>
        <dbReference type="EMBL" id="THH37933.1"/>
    </source>
</evidence>